<feature type="non-terminal residue" evidence="2">
    <location>
        <position position="82"/>
    </location>
</feature>
<accession>C5LGS8</accession>
<dbReference type="InterPro" id="IPR052979">
    <property type="entry name" value="Adenylate-forming_domain"/>
</dbReference>
<dbReference type="Proteomes" id="UP000007800">
    <property type="component" value="Unassembled WGS sequence"/>
</dbReference>
<keyword evidence="1" id="KW-0472">Membrane</keyword>
<dbReference type="OrthoDB" id="3142841at2759"/>
<keyword evidence="1" id="KW-1133">Transmembrane helix</keyword>
<proteinExistence type="predicted"/>
<feature type="non-terminal residue" evidence="2">
    <location>
        <position position="1"/>
    </location>
</feature>
<keyword evidence="3" id="KW-1185">Reference proteome</keyword>
<evidence type="ECO:0000256" key="1">
    <source>
        <dbReference type="SAM" id="Phobius"/>
    </source>
</evidence>
<sequence length="82" mass="9265">QSPTKNITILILCDARIWEAAIITGLVLFPWLHLRKRKIEAVKLSSHALVLNFDFQNVSFGQAIRITDSPLRETHAFAVVPN</sequence>
<dbReference type="PANTHER" id="PTHR33927:SF5">
    <property type="entry name" value="ENZYME, PUTATIVE (AFU_ORTHOLOGUE AFUA_8G01222)-RELATED"/>
    <property type="match status" value="1"/>
</dbReference>
<feature type="transmembrane region" description="Helical" evidence="1">
    <location>
        <begin position="15"/>
        <end position="34"/>
    </location>
</feature>
<protein>
    <submittedName>
        <fullName evidence="2">Uncharacterized protein</fullName>
    </submittedName>
</protein>
<dbReference type="PANTHER" id="PTHR33927">
    <property type="entry name" value="TRANSMEMBRANE PROTEIN"/>
    <property type="match status" value="1"/>
</dbReference>
<gene>
    <name evidence="2" type="ORF">Pmar_PMAR026110</name>
</gene>
<reference evidence="2 3" key="1">
    <citation type="submission" date="2008-07" db="EMBL/GenBank/DDBJ databases">
        <authorList>
            <person name="El-Sayed N."/>
            <person name="Caler E."/>
            <person name="Inman J."/>
            <person name="Amedeo P."/>
            <person name="Hass B."/>
            <person name="Wortman J."/>
        </authorList>
    </citation>
    <scope>NUCLEOTIDE SEQUENCE [LARGE SCALE GENOMIC DNA]</scope>
    <source>
        <strain evidence="3">ATCC 50983 / TXsc</strain>
    </source>
</reference>
<evidence type="ECO:0000313" key="3">
    <source>
        <dbReference type="Proteomes" id="UP000007800"/>
    </source>
</evidence>
<dbReference type="GeneID" id="9045151"/>
<evidence type="ECO:0000313" key="2">
    <source>
        <dbReference type="EMBL" id="EER04065.1"/>
    </source>
</evidence>
<keyword evidence="1" id="KW-0812">Transmembrane</keyword>
<dbReference type="AlphaFoldDB" id="C5LGS8"/>
<dbReference type="EMBL" id="GG681882">
    <property type="protein sequence ID" value="EER04065.1"/>
    <property type="molecule type" value="Genomic_DNA"/>
</dbReference>
<name>C5LGS8_PERM5</name>
<dbReference type="InParanoid" id="C5LGS8"/>
<dbReference type="RefSeq" id="XP_002772249.1">
    <property type="nucleotide sequence ID" value="XM_002772203.1"/>
</dbReference>
<organism evidence="3">
    <name type="scientific">Perkinsus marinus (strain ATCC 50983 / TXsc)</name>
    <dbReference type="NCBI Taxonomy" id="423536"/>
    <lineage>
        <taxon>Eukaryota</taxon>
        <taxon>Sar</taxon>
        <taxon>Alveolata</taxon>
        <taxon>Perkinsozoa</taxon>
        <taxon>Perkinsea</taxon>
        <taxon>Perkinsida</taxon>
        <taxon>Perkinsidae</taxon>
        <taxon>Perkinsus</taxon>
    </lineage>
</organism>